<evidence type="ECO:0000256" key="1">
    <source>
        <dbReference type="SAM" id="MobiDB-lite"/>
    </source>
</evidence>
<protein>
    <submittedName>
        <fullName evidence="2">6605_t:CDS:1</fullName>
    </submittedName>
</protein>
<feature type="region of interest" description="Disordered" evidence="1">
    <location>
        <begin position="1"/>
        <end position="54"/>
    </location>
</feature>
<gene>
    <name evidence="2" type="ORF">GMARGA_LOCUS23816</name>
</gene>
<comment type="caution">
    <text evidence="2">The sequence shown here is derived from an EMBL/GenBank/DDBJ whole genome shotgun (WGS) entry which is preliminary data.</text>
</comment>
<dbReference type="EMBL" id="CAJVQB010024498">
    <property type="protein sequence ID" value="CAG8804275.1"/>
    <property type="molecule type" value="Genomic_DNA"/>
</dbReference>
<sequence length="153" mass="17415">MSSKGNKVKGKQNQSKQNPPCQSTTNPSCQTTLPHQSTPNPPHQFIPNPSRQSAPNPLYQTLLVNQYHILPNVDLPKTYPINVLLNIEYRVLAIAIGSYHRCRIIQKVKDLDPVLDSDHVIDHDFVIDDHPYPISIKYVINNHPYPIKHVIVM</sequence>
<dbReference type="Proteomes" id="UP000789901">
    <property type="component" value="Unassembled WGS sequence"/>
</dbReference>
<feature type="non-terminal residue" evidence="2">
    <location>
        <position position="153"/>
    </location>
</feature>
<reference evidence="2 3" key="1">
    <citation type="submission" date="2021-06" db="EMBL/GenBank/DDBJ databases">
        <authorList>
            <person name="Kallberg Y."/>
            <person name="Tangrot J."/>
            <person name="Rosling A."/>
        </authorList>
    </citation>
    <scope>NUCLEOTIDE SEQUENCE [LARGE SCALE GENOMIC DNA]</scope>
    <source>
        <strain evidence="2 3">120-4 pot B 10/14</strain>
    </source>
</reference>
<accession>A0ABN7VXC3</accession>
<feature type="compositionally biased region" description="Polar residues" evidence="1">
    <location>
        <begin position="11"/>
        <end position="38"/>
    </location>
</feature>
<keyword evidence="3" id="KW-1185">Reference proteome</keyword>
<evidence type="ECO:0000313" key="2">
    <source>
        <dbReference type="EMBL" id="CAG8804275.1"/>
    </source>
</evidence>
<name>A0ABN7VXC3_GIGMA</name>
<proteinExistence type="predicted"/>
<feature type="compositionally biased region" description="Basic residues" evidence="1">
    <location>
        <begin position="1"/>
        <end position="10"/>
    </location>
</feature>
<evidence type="ECO:0000313" key="3">
    <source>
        <dbReference type="Proteomes" id="UP000789901"/>
    </source>
</evidence>
<organism evidence="2 3">
    <name type="scientific">Gigaspora margarita</name>
    <dbReference type="NCBI Taxonomy" id="4874"/>
    <lineage>
        <taxon>Eukaryota</taxon>
        <taxon>Fungi</taxon>
        <taxon>Fungi incertae sedis</taxon>
        <taxon>Mucoromycota</taxon>
        <taxon>Glomeromycotina</taxon>
        <taxon>Glomeromycetes</taxon>
        <taxon>Diversisporales</taxon>
        <taxon>Gigasporaceae</taxon>
        <taxon>Gigaspora</taxon>
    </lineage>
</organism>